<name>A0AAU9G822_DROMD</name>
<keyword evidence="2" id="KW-1185">Reference proteome</keyword>
<dbReference type="AlphaFoldDB" id="A0AAU9G822"/>
<reference evidence="1 2" key="1">
    <citation type="submission" date="2024-02" db="EMBL/GenBank/DDBJ databases">
        <title>A chromosome-level genome assembly of Drosophila madeirensis, a fruit fly species endemic to Madeira island.</title>
        <authorList>
            <person name="Tomihara K."/>
            <person name="Llopart A."/>
            <person name="Yamamoto D."/>
        </authorList>
    </citation>
    <scope>NUCLEOTIDE SEQUENCE [LARGE SCALE GENOMIC DNA]</scope>
    <source>
        <strain evidence="1 2">RF1</strain>
    </source>
</reference>
<protein>
    <submittedName>
        <fullName evidence="1">Uncharacterized protein</fullName>
    </submittedName>
</protein>
<accession>A0AAU9G822</accession>
<dbReference type="Proteomes" id="UP001500889">
    <property type="component" value="Chromosome E"/>
</dbReference>
<proteinExistence type="predicted"/>
<sequence length="71" mass="7356">MQPSNSSGNTEKISSCGSKSRLETLEAAGKSGTCPCPGGQDVCICTNGICMKDKCPDGVCQRNHQEPPPSV</sequence>
<evidence type="ECO:0000313" key="1">
    <source>
        <dbReference type="EMBL" id="BFG03669.1"/>
    </source>
</evidence>
<organism evidence="1 2">
    <name type="scientific">Drosophila madeirensis</name>
    <name type="common">Fruit fly</name>
    <dbReference type="NCBI Taxonomy" id="30013"/>
    <lineage>
        <taxon>Eukaryota</taxon>
        <taxon>Metazoa</taxon>
        <taxon>Ecdysozoa</taxon>
        <taxon>Arthropoda</taxon>
        <taxon>Hexapoda</taxon>
        <taxon>Insecta</taxon>
        <taxon>Pterygota</taxon>
        <taxon>Neoptera</taxon>
        <taxon>Endopterygota</taxon>
        <taxon>Diptera</taxon>
        <taxon>Brachycera</taxon>
        <taxon>Muscomorpha</taxon>
        <taxon>Ephydroidea</taxon>
        <taxon>Drosophilidae</taxon>
        <taxon>Drosophila</taxon>
        <taxon>Sophophora</taxon>
    </lineage>
</organism>
<gene>
    <name evidence="1" type="ORF">DMAD_02867</name>
</gene>
<evidence type="ECO:0000313" key="2">
    <source>
        <dbReference type="Proteomes" id="UP001500889"/>
    </source>
</evidence>
<dbReference type="EMBL" id="AP029267">
    <property type="protein sequence ID" value="BFG03669.1"/>
    <property type="molecule type" value="Genomic_DNA"/>
</dbReference>